<accession>E4ZZC8</accession>
<keyword evidence="3" id="KW-0813">Transport</keyword>
<dbReference type="PANTHER" id="PTHR31686">
    <property type="match status" value="1"/>
</dbReference>
<dbReference type="PANTHER" id="PTHR31686:SF1">
    <property type="entry name" value="SULFITE EFFLUX PUMP SSU1"/>
    <property type="match status" value="1"/>
</dbReference>
<evidence type="ECO:0000256" key="2">
    <source>
        <dbReference type="ARBA" id="ARBA00008566"/>
    </source>
</evidence>
<feature type="transmembrane region" description="Helical" evidence="11">
    <location>
        <begin position="196"/>
        <end position="222"/>
    </location>
</feature>
<comment type="subcellular location">
    <subcellularLocation>
        <location evidence="1">Cell membrane</location>
        <topology evidence="1">Multi-pass membrane protein</topology>
    </subcellularLocation>
</comment>
<evidence type="ECO:0000256" key="6">
    <source>
        <dbReference type="ARBA" id="ARBA00022989"/>
    </source>
</evidence>
<comment type="similarity">
    <text evidence="2">Belongs to the tellurite-resistance/dicarboxylate transporter (TDT) family.</text>
</comment>
<keyword evidence="7 11" id="KW-0472">Membrane</keyword>
<feature type="transmembrane region" description="Helical" evidence="11">
    <location>
        <begin position="267"/>
        <end position="289"/>
    </location>
</feature>
<evidence type="ECO:0000256" key="7">
    <source>
        <dbReference type="ARBA" id="ARBA00023136"/>
    </source>
</evidence>
<dbReference type="Proteomes" id="UP000002668">
    <property type="component" value="Genome"/>
</dbReference>
<dbReference type="GeneID" id="13290190"/>
<keyword evidence="5 11" id="KW-0812">Transmembrane</keyword>
<evidence type="ECO:0000256" key="1">
    <source>
        <dbReference type="ARBA" id="ARBA00004651"/>
    </source>
</evidence>
<dbReference type="Pfam" id="PF03595">
    <property type="entry name" value="SLAC1"/>
    <property type="match status" value="1"/>
</dbReference>
<dbReference type="eggNOG" id="ENOG502QT02">
    <property type="taxonomic scope" value="Eukaryota"/>
</dbReference>
<feature type="transmembrane region" description="Helical" evidence="11">
    <location>
        <begin position="345"/>
        <end position="366"/>
    </location>
</feature>
<dbReference type="AlphaFoldDB" id="E4ZZC8"/>
<comment type="function">
    <text evidence="8">Sulphite efflux pump required for the secretion of sulphite as a reducing agent. In the presence of sulphite, cystine in keratin is directly cleaved to cysteine and S-sulphocysteine, and thereby, reduced proteins become accessible to hydrolysis by a variety of secreted endo- and exoproteases. Excretion of sulphite mediated by an efflux pump also represents a detoxification pathway for dermatophytes during infection of the epidermal stratum corneum, hair and nails, which are rich in cysteine.</text>
</comment>
<feature type="transmembrane region" description="Helical" evidence="11">
    <location>
        <begin position="228"/>
        <end position="255"/>
    </location>
</feature>
<sequence>MSTPCSRRTIPRPQCSDTPANTTVQREARASEKEPALPKWLISSERRGWRRVVQNFTPSWFAVTMGTGIVAVLLHTLSEVYPRYGESLRLLGIVFFVLNVCLFVAILIISVLRYTLYPATWGLMLRHPVQSLFLGTVPMGFATIVNMFVVGCVPVWGGWAVYVAWAMWWVDVVGSIACCLWLPFQMMTKHQNKHETMTAAWLLPIVACIVAAASGGVVASILPDANHALITILTSYVLWGMGVPLAFVVMAMYFHRLAIYKLPPSEVIVSVFLPLGPMGQGGYAVMQLGVQAARVFPLTGTLHPMAGEIMYVLGWASAMVLWGFGLVWLFFAVASIARTRFPFNMGWWGFTFPIGVFTMSTLTMGLELPSAFFRYLGTVLAVSVMLLWFIVAGGTVKNIHSGNLFEAPCLREMERKARAEGAERRPQEA</sequence>
<gene>
    <name evidence="12" type="ORF">LEMA_P109880.1</name>
</gene>
<feature type="transmembrane region" description="Helical" evidence="11">
    <location>
        <begin position="372"/>
        <end position="391"/>
    </location>
</feature>
<name>E4ZZC8_LEPMJ</name>
<feature type="transmembrane region" description="Helical" evidence="11">
    <location>
        <begin position="90"/>
        <end position="112"/>
    </location>
</feature>
<dbReference type="RefSeq" id="XP_003840202.1">
    <property type="nucleotide sequence ID" value="XM_003840154.1"/>
</dbReference>
<dbReference type="Gene3D" id="1.50.10.150">
    <property type="entry name" value="Voltage-dependent anion channel"/>
    <property type="match status" value="1"/>
</dbReference>
<dbReference type="EMBL" id="FP929129">
    <property type="protein sequence ID" value="CBX96723.1"/>
    <property type="molecule type" value="Genomic_DNA"/>
</dbReference>
<dbReference type="FunCoup" id="E4ZZC8">
    <property type="interactions" value="20"/>
</dbReference>
<evidence type="ECO:0000256" key="8">
    <source>
        <dbReference type="ARBA" id="ARBA00056100"/>
    </source>
</evidence>
<dbReference type="FunFam" id="1.50.10.150:FF:000004">
    <property type="entry name" value="Malic acid transporter"/>
    <property type="match status" value="1"/>
</dbReference>
<keyword evidence="6 11" id="KW-1133">Transmembrane helix</keyword>
<feature type="transmembrane region" description="Helical" evidence="11">
    <location>
        <begin position="309"/>
        <end position="333"/>
    </location>
</feature>
<dbReference type="OMA" id="LGPNWYA"/>
<dbReference type="OrthoDB" id="1099at2759"/>
<feature type="transmembrane region" description="Helical" evidence="11">
    <location>
        <begin position="162"/>
        <end position="184"/>
    </location>
</feature>
<dbReference type="VEuPathDB" id="FungiDB:LEMA_P109880.1"/>
<organism evidence="13">
    <name type="scientific">Leptosphaeria maculans (strain JN3 / isolate v23.1.3 / race Av1-4-5-6-7-8)</name>
    <name type="common">Blackleg fungus</name>
    <name type="synonym">Phoma lingam</name>
    <dbReference type="NCBI Taxonomy" id="985895"/>
    <lineage>
        <taxon>Eukaryota</taxon>
        <taxon>Fungi</taxon>
        <taxon>Dikarya</taxon>
        <taxon>Ascomycota</taxon>
        <taxon>Pezizomycotina</taxon>
        <taxon>Dothideomycetes</taxon>
        <taxon>Pleosporomycetidae</taxon>
        <taxon>Pleosporales</taxon>
        <taxon>Pleosporineae</taxon>
        <taxon>Leptosphaeriaceae</taxon>
        <taxon>Plenodomus</taxon>
        <taxon>Plenodomus lingam/Leptosphaeria maculans species complex</taxon>
    </lineage>
</organism>
<dbReference type="GO" id="GO:0005886">
    <property type="term" value="C:plasma membrane"/>
    <property type="evidence" value="ECO:0007669"/>
    <property type="project" value="UniProtKB-SubCell"/>
</dbReference>
<proteinExistence type="inferred from homology"/>
<dbReference type="HOGENOM" id="CLU_030057_6_1_1"/>
<protein>
    <recommendedName>
        <fullName evidence="9">Sulfite efflux pump SSU1</fullName>
    </recommendedName>
</protein>
<dbReference type="InParanoid" id="E4ZZC8"/>
<keyword evidence="13" id="KW-1185">Reference proteome</keyword>
<feature type="transmembrane region" description="Helical" evidence="11">
    <location>
        <begin position="132"/>
        <end position="156"/>
    </location>
</feature>
<keyword evidence="4" id="KW-1003">Cell membrane</keyword>
<evidence type="ECO:0000256" key="5">
    <source>
        <dbReference type="ARBA" id="ARBA00022692"/>
    </source>
</evidence>
<dbReference type="GO" id="GO:0000319">
    <property type="term" value="F:sulfite transmembrane transporter activity"/>
    <property type="evidence" value="ECO:0007669"/>
    <property type="project" value="TreeGrafter"/>
</dbReference>
<evidence type="ECO:0000256" key="4">
    <source>
        <dbReference type="ARBA" id="ARBA00022475"/>
    </source>
</evidence>
<evidence type="ECO:0000313" key="12">
    <source>
        <dbReference type="EMBL" id="CBX96723.1"/>
    </source>
</evidence>
<feature type="region of interest" description="Disordered" evidence="10">
    <location>
        <begin position="1"/>
        <end position="32"/>
    </location>
</feature>
<dbReference type="InterPro" id="IPR038665">
    <property type="entry name" value="Voltage-dep_anion_channel_sf"/>
</dbReference>
<feature type="compositionally biased region" description="Polar residues" evidence="10">
    <location>
        <begin position="15"/>
        <end position="25"/>
    </location>
</feature>
<dbReference type="InterPro" id="IPR004695">
    <property type="entry name" value="SLAC1/Mae1/Ssu1/TehA"/>
</dbReference>
<dbReference type="CDD" id="cd09318">
    <property type="entry name" value="TDT_SSU1"/>
    <property type="match status" value="1"/>
</dbReference>
<evidence type="ECO:0000256" key="10">
    <source>
        <dbReference type="SAM" id="MobiDB-lite"/>
    </source>
</evidence>
<evidence type="ECO:0000256" key="9">
    <source>
        <dbReference type="ARBA" id="ARBA00072906"/>
    </source>
</evidence>
<dbReference type="InterPro" id="IPR051629">
    <property type="entry name" value="Sulfite_efflux_TDT"/>
</dbReference>
<evidence type="ECO:0000256" key="11">
    <source>
        <dbReference type="SAM" id="Phobius"/>
    </source>
</evidence>
<evidence type="ECO:0000256" key="3">
    <source>
        <dbReference type="ARBA" id="ARBA00022448"/>
    </source>
</evidence>
<evidence type="ECO:0000313" key="13">
    <source>
        <dbReference type="Proteomes" id="UP000002668"/>
    </source>
</evidence>
<feature type="transmembrane region" description="Helical" evidence="11">
    <location>
        <begin position="56"/>
        <end position="78"/>
    </location>
</feature>
<reference evidence="13" key="1">
    <citation type="journal article" date="2011" name="Nat. Commun.">
        <title>Effector diversification within compartments of the Leptosphaeria maculans genome affected by Repeat-Induced Point mutations.</title>
        <authorList>
            <person name="Rouxel T."/>
            <person name="Grandaubert J."/>
            <person name="Hane J.K."/>
            <person name="Hoede C."/>
            <person name="van de Wouw A.P."/>
            <person name="Couloux A."/>
            <person name="Dominguez V."/>
            <person name="Anthouard V."/>
            <person name="Bally P."/>
            <person name="Bourras S."/>
            <person name="Cozijnsen A.J."/>
            <person name="Ciuffetti L.M."/>
            <person name="Degrave A."/>
            <person name="Dilmaghani A."/>
            <person name="Duret L."/>
            <person name="Fudal I."/>
            <person name="Goodwin S.B."/>
            <person name="Gout L."/>
            <person name="Glaser N."/>
            <person name="Linglin J."/>
            <person name="Kema G.H.J."/>
            <person name="Lapalu N."/>
            <person name="Lawrence C.B."/>
            <person name="May K."/>
            <person name="Meyer M."/>
            <person name="Ollivier B."/>
            <person name="Poulain J."/>
            <person name="Schoch C.L."/>
            <person name="Simon A."/>
            <person name="Spatafora J.W."/>
            <person name="Stachowiak A."/>
            <person name="Turgeon B.G."/>
            <person name="Tyler B.M."/>
            <person name="Vincent D."/>
            <person name="Weissenbach J."/>
            <person name="Amselem J."/>
            <person name="Quesneville H."/>
            <person name="Oliver R.P."/>
            <person name="Wincker P."/>
            <person name="Balesdent M.-H."/>
            <person name="Howlett B.J."/>
        </authorList>
    </citation>
    <scope>NUCLEOTIDE SEQUENCE [LARGE SCALE GENOMIC DNA]</scope>
    <source>
        <strain evidence="13">JN3 / isolate v23.1.3 / race Av1-4-5-6-7-8</strain>
    </source>
</reference>